<feature type="domain" description="CUB" evidence="5">
    <location>
        <begin position="140"/>
        <end position="249"/>
    </location>
</feature>
<dbReference type="PANTHER" id="PTHR24251">
    <property type="entry name" value="OVOCHYMASE-RELATED"/>
    <property type="match status" value="1"/>
</dbReference>
<accession>A0A8R1DVH8</accession>
<dbReference type="SMART" id="SM00042">
    <property type="entry name" value="CUB"/>
    <property type="match status" value="2"/>
</dbReference>
<dbReference type="CDD" id="cd00041">
    <property type="entry name" value="CUB"/>
    <property type="match status" value="2"/>
</dbReference>
<feature type="signal peptide" evidence="4">
    <location>
        <begin position="1"/>
        <end position="16"/>
    </location>
</feature>
<evidence type="ECO:0000256" key="3">
    <source>
        <dbReference type="PROSITE-ProRule" id="PRU00059"/>
    </source>
</evidence>
<evidence type="ECO:0000256" key="4">
    <source>
        <dbReference type="SAM" id="SignalP"/>
    </source>
</evidence>
<evidence type="ECO:0000259" key="5">
    <source>
        <dbReference type="PROSITE" id="PS01180"/>
    </source>
</evidence>
<reference evidence="7" key="1">
    <citation type="submission" date="2010-08" db="EMBL/GenBank/DDBJ databases">
        <authorList>
            <consortium name="Caenorhabditis japonica Sequencing Consortium"/>
            <person name="Wilson R.K."/>
        </authorList>
    </citation>
    <scope>NUCLEOTIDE SEQUENCE [LARGE SCALE GENOMIC DNA]</scope>
    <source>
        <strain evidence="7">DF5081</strain>
    </source>
</reference>
<dbReference type="InterPro" id="IPR035914">
    <property type="entry name" value="Sperma_CUB_dom_sf"/>
</dbReference>
<dbReference type="InterPro" id="IPR000859">
    <property type="entry name" value="CUB_dom"/>
</dbReference>
<protein>
    <recommendedName>
        <fullName evidence="5">CUB domain-containing protein</fullName>
    </recommendedName>
</protein>
<evidence type="ECO:0000256" key="1">
    <source>
        <dbReference type="ARBA" id="ARBA00022737"/>
    </source>
</evidence>
<keyword evidence="2 3" id="KW-1015">Disulfide bond</keyword>
<proteinExistence type="predicted"/>
<dbReference type="PROSITE" id="PS01180">
    <property type="entry name" value="CUB"/>
    <property type="match status" value="2"/>
</dbReference>
<evidence type="ECO:0000256" key="2">
    <source>
        <dbReference type="ARBA" id="ARBA00023157"/>
    </source>
</evidence>
<comment type="caution">
    <text evidence="3">Lacks conserved residue(s) required for the propagation of feature annotation.</text>
</comment>
<organism evidence="6 7">
    <name type="scientific">Caenorhabditis japonica</name>
    <dbReference type="NCBI Taxonomy" id="281687"/>
    <lineage>
        <taxon>Eukaryota</taxon>
        <taxon>Metazoa</taxon>
        <taxon>Ecdysozoa</taxon>
        <taxon>Nematoda</taxon>
        <taxon>Chromadorea</taxon>
        <taxon>Rhabditida</taxon>
        <taxon>Rhabditina</taxon>
        <taxon>Rhabditomorpha</taxon>
        <taxon>Rhabditoidea</taxon>
        <taxon>Rhabditidae</taxon>
        <taxon>Peloderinae</taxon>
        <taxon>Caenorhabditis</taxon>
    </lineage>
</organism>
<feature type="domain" description="CUB" evidence="5">
    <location>
        <begin position="15"/>
        <end position="128"/>
    </location>
</feature>
<sequence length="295" mass="32709">MKQLYILISLVAFSYGQTATYTGLTGMIYSPNYPEDYENSANDSYIITVPAGRYIHLTFLDFLTEEPYDYLSVKTGSGNEMYTVANYSRISGDKTGFQIDINSSEATLVFTSDLTNTFRGFAIKFDAIETGTMYEPTNTCSSPIHIQRFGIVTSPNFPENYPNNAFCSYLLTAQAGNIIELEFVAFNTEAGYDVLYVYDGPNNASTMIGKFSGKQIPSIILSTGNSIYMFFSSDLVNNFSGFSAVYTQISANNKDRRGVLPQALGTDPTLRKDVNNFKWLNSRRGAGQTEKNSST</sequence>
<dbReference type="FunFam" id="2.60.120.290:FF:000001">
    <property type="entry name" value="CUB and sushi domain-containing protein 3 isoform X1"/>
    <property type="match status" value="1"/>
</dbReference>
<reference evidence="6" key="2">
    <citation type="submission" date="2022-06" db="UniProtKB">
        <authorList>
            <consortium name="EnsemblMetazoa"/>
        </authorList>
    </citation>
    <scope>IDENTIFICATION</scope>
    <source>
        <strain evidence="6">DF5081</strain>
    </source>
</reference>
<dbReference type="Gene3D" id="2.60.120.290">
    <property type="entry name" value="Spermadhesin, CUB domain"/>
    <property type="match status" value="2"/>
</dbReference>
<keyword evidence="4" id="KW-0732">Signal</keyword>
<name>A0A8R1DVH8_CAEJA</name>
<dbReference type="EnsemblMetazoa" id="CJA13243.1">
    <property type="protein sequence ID" value="CJA13243.1"/>
    <property type="gene ID" value="WBGene00132447"/>
</dbReference>
<dbReference type="SUPFAM" id="SSF49854">
    <property type="entry name" value="Spermadhesin, CUB domain"/>
    <property type="match status" value="2"/>
</dbReference>
<evidence type="ECO:0000313" key="7">
    <source>
        <dbReference type="Proteomes" id="UP000005237"/>
    </source>
</evidence>
<feature type="chain" id="PRO_5035928816" description="CUB domain-containing protein" evidence="4">
    <location>
        <begin position="17"/>
        <end position="295"/>
    </location>
</feature>
<keyword evidence="1" id="KW-0677">Repeat</keyword>
<dbReference type="PANTHER" id="PTHR24251:SF30">
    <property type="entry name" value="MEMBRANE FRIZZLED-RELATED PROTEIN"/>
    <property type="match status" value="1"/>
</dbReference>
<dbReference type="Proteomes" id="UP000005237">
    <property type="component" value="Unassembled WGS sequence"/>
</dbReference>
<dbReference type="AlphaFoldDB" id="A0A8R1DVH8"/>
<dbReference type="OMA" id="YHGKCDK"/>
<evidence type="ECO:0000313" key="6">
    <source>
        <dbReference type="EnsemblMetazoa" id="CJA13243.1"/>
    </source>
</evidence>
<dbReference type="Pfam" id="PF00431">
    <property type="entry name" value="CUB"/>
    <property type="match status" value="2"/>
</dbReference>
<keyword evidence="7" id="KW-1185">Reference proteome</keyword>
<feature type="disulfide bond" evidence="3">
    <location>
        <begin position="140"/>
        <end position="167"/>
    </location>
</feature>